<organism evidence="2 3">
    <name type="scientific">Alkaliphilus hydrothermalis</name>
    <dbReference type="NCBI Taxonomy" id="1482730"/>
    <lineage>
        <taxon>Bacteria</taxon>
        <taxon>Bacillati</taxon>
        <taxon>Bacillota</taxon>
        <taxon>Clostridia</taxon>
        <taxon>Peptostreptococcales</taxon>
        <taxon>Natronincolaceae</taxon>
        <taxon>Alkaliphilus</taxon>
    </lineage>
</organism>
<keyword evidence="3" id="KW-1185">Reference proteome</keyword>
<sequence>MKLFKALFLISTILMTLVGCSKAQTPVSDIQIIKVDSSPYYEVFTVTDENFEVKTFINGLEFEEDEEIRMHSTIEYIGNEEKIDIWSGDPFFIYTIQDGVEYFNEGIVHELLMKTELKKGEIFKIPFSQSGGYSADDPKAAYWKEFFSEKELKLPKGEYIFTAATAFSLDKEQKEKVVLKNKFYVKIK</sequence>
<keyword evidence="1" id="KW-0732">Signal</keyword>
<dbReference type="Proteomes" id="UP001314796">
    <property type="component" value="Unassembled WGS sequence"/>
</dbReference>
<dbReference type="RefSeq" id="WP_204399801.1">
    <property type="nucleotide sequence ID" value="NZ_JAFBEE010000001.1"/>
</dbReference>
<protein>
    <recommendedName>
        <fullName evidence="4">Intracellular proteinase inhibitor BsuPI domain-containing protein</fullName>
    </recommendedName>
</protein>
<dbReference type="EMBL" id="JAFBEE010000001">
    <property type="protein sequence ID" value="MBM7613508.1"/>
    <property type="molecule type" value="Genomic_DNA"/>
</dbReference>
<accession>A0ABS2NKT3</accession>
<name>A0ABS2NKT3_9FIRM</name>
<comment type="caution">
    <text evidence="2">The sequence shown here is derived from an EMBL/GenBank/DDBJ whole genome shotgun (WGS) entry which is preliminary data.</text>
</comment>
<reference evidence="2 3" key="1">
    <citation type="submission" date="2021-01" db="EMBL/GenBank/DDBJ databases">
        <title>Genomic Encyclopedia of Type Strains, Phase IV (KMG-IV): sequencing the most valuable type-strain genomes for metagenomic binning, comparative biology and taxonomic classification.</title>
        <authorList>
            <person name="Goeker M."/>
        </authorList>
    </citation>
    <scope>NUCLEOTIDE SEQUENCE [LARGE SCALE GENOMIC DNA]</scope>
    <source>
        <strain evidence="2 3">DSM 25890</strain>
    </source>
</reference>
<evidence type="ECO:0008006" key="4">
    <source>
        <dbReference type="Google" id="ProtNLM"/>
    </source>
</evidence>
<feature type="chain" id="PRO_5045603973" description="Intracellular proteinase inhibitor BsuPI domain-containing protein" evidence="1">
    <location>
        <begin position="24"/>
        <end position="188"/>
    </location>
</feature>
<dbReference type="PROSITE" id="PS51257">
    <property type="entry name" value="PROKAR_LIPOPROTEIN"/>
    <property type="match status" value="1"/>
</dbReference>
<evidence type="ECO:0000256" key="1">
    <source>
        <dbReference type="SAM" id="SignalP"/>
    </source>
</evidence>
<evidence type="ECO:0000313" key="3">
    <source>
        <dbReference type="Proteomes" id="UP001314796"/>
    </source>
</evidence>
<feature type="signal peptide" evidence="1">
    <location>
        <begin position="1"/>
        <end position="23"/>
    </location>
</feature>
<proteinExistence type="predicted"/>
<gene>
    <name evidence="2" type="ORF">JOC73_000016</name>
</gene>
<evidence type="ECO:0000313" key="2">
    <source>
        <dbReference type="EMBL" id="MBM7613508.1"/>
    </source>
</evidence>